<dbReference type="PANTHER" id="PTHR43205">
    <property type="entry name" value="PROSTAGLANDIN REDUCTASE"/>
    <property type="match status" value="1"/>
</dbReference>
<evidence type="ECO:0000313" key="6">
    <source>
        <dbReference type="Proteomes" id="UP000285146"/>
    </source>
</evidence>
<dbReference type="PANTHER" id="PTHR43205:SF7">
    <property type="entry name" value="PROSTAGLANDIN REDUCTASE 1"/>
    <property type="match status" value="1"/>
</dbReference>
<keyword evidence="1" id="KW-0560">Oxidoreductase</keyword>
<evidence type="ECO:0000256" key="1">
    <source>
        <dbReference type="ARBA" id="ARBA00023002"/>
    </source>
</evidence>
<dbReference type="InterPro" id="IPR020843">
    <property type="entry name" value="ER"/>
</dbReference>
<dbReference type="AlphaFoldDB" id="A0A423X852"/>
<keyword evidence="6" id="KW-1185">Reference proteome</keyword>
<sequence>MAPAIANKSLIFKSVPVGEIRENVDLVFEDRPVDITTAPPKGLIVKTLINGFDPHMRDRMRGPTFQSYMPGYEFNEPITAFSVAKVLVSDHERYQAGDIIAGLLPVSEYGVIPEWLIEYKPMAAYLIWKVENKYNIDLAHWVGALGLAGQTAWTSFYGLIKPKAGETIWVNAASGAVGEIVVQLAKKEGMRVIGSASSDEKAEYVVKELGADACFNINKERPSEALKRLAPEGLDAVYENVGGDHFQAAIEHIKWFGRIVSCGMVSQYNLKPEEKYGVTNLDDIFRKRITIVGFIYCDHNIFPQNIDNLNRDLPKWISEGSVKTRATTFVGIDKAQEAFLALFKGKTFGKATLRVAEP</sequence>
<protein>
    <recommendedName>
        <fullName evidence="2">Dehydrogenase FUB6</fullName>
    </recommendedName>
    <alternativeName>
        <fullName evidence="3">Fusaric acid biosynthesis protein 6</fullName>
    </alternativeName>
</protein>
<evidence type="ECO:0000313" key="5">
    <source>
        <dbReference type="EMBL" id="ROW11960.1"/>
    </source>
</evidence>
<feature type="domain" description="Enoyl reductase (ER)" evidence="4">
    <location>
        <begin position="23"/>
        <end position="353"/>
    </location>
</feature>
<dbReference type="Pfam" id="PF00107">
    <property type="entry name" value="ADH_zinc_N"/>
    <property type="match status" value="1"/>
</dbReference>
<dbReference type="InterPro" id="IPR045010">
    <property type="entry name" value="MDR_fam"/>
</dbReference>
<organism evidence="5 6">
    <name type="scientific">Cytospora leucostoma</name>
    <dbReference type="NCBI Taxonomy" id="1230097"/>
    <lineage>
        <taxon>Eukaryota</taxon>
        <taxon>Fungi</taxon>
        <taxon>Dikarya</taxon>
        <taxon>Ascomycota</taxon>
        <taxon>Pezizomycotina</taxon>
        <taxon>Sordariomycetes</taxon>
        <taxon>Sordariomycetidae</taxon>
        <taxon>Diaporthales</taxon>
        <taxon>Cytosporaceae</taxon>
        <taxon>Cytospora</taxon>
    </lineage>
</organism>
<dbReference type="InterPro" id="IPR036291">
    <property type="entry name" value="NAD(P)-bd_dom_sf"/>
</dbReference>
<dbReference type="CDD" id="cd05288">
    <property type="entry name" value="PGDH"/>
    <property type="match status" value="1"/>
</dbReference>
<dbReference type="EMBL" id="LKEB01000024">
    <property type="protein sequence ID" value="ROW11960.1"/>
    <property type="molecule type" value="Genomic_DNA"/>
</dbReference>
<dbReference type="InterPro" id="IPR011032">
    <property type="entry name" value="GroES-like_sf"/>
</dbReference>
<accession>A0A423X852</accession>
<gene>
    <name evidence="5" type="ORF">VPNG_05231</name>
</gene>
<dbReference type="SUPFAM" id="SSF51735">
    <property type="entry name" value="NAD(P)-binding Rossmann-fold domains"/>
    <property type="match status" value="1"/>
</dbReference>
<dbReference type="Gene3D" id="3.90.180.10">
    <property type="entry name" value="Medium-chain alcohol dehydrogenases, catalytic domain"/>
    <property type="match status" value="1"/>
</dbReference>
<evidence type="ECO:0000256" key="2">
    <source>
        <dbReference type="ARBA" id="ARBA00069006"/>
    </source>
</evidence>
<dbReference type="InParanoid" id="A0A423X852"/>
<dbReference type="Gene3D" id="3.40.50.720">
    <property type="entry name" value="NAD(P)-binding Rossmann-like Domain"/>
    <property type="match status" value="1"/>
</dbReference>
<dbReference type="Pfam" id="PF16884">
    <property type="entry name" value="ADH_N_2"/>
    <property type="match status" value="1"/>
</dbReference>
<dbReference type="InterPro" id="IPR041694">
    <property type="entry name" value="ADH_N_2"/>
</dbReference>
<comment type="caution">
    <text evidence="5">The sequence shown here is derived from an EMBL/GenBank/DDBJ whole genome shotgun (WGS) entry which is preliminary data.</text>
</comment>
<dbReference type="GO" id="GO:0016628">
    <property type="term" value="F:oxidoreductase activity, acting on the CH-CH group of donors, NAD or NADP as acceptor"/>
    <property type="evidence" value="ECO:0007669"/>
    <property type="project" value="InterPro"/>
</dbReference>
<dbReference type="Proteomes" id="UP000285146">
    <property type="component" value="Unassembled WGS sequence"/>
</dbReference>
<dbReference type="FunFam" id="3.40.50.720:FF:000121">
    <property type="entry name" value="Prostaglandin reductase 2"/>
    <property type="match status" value="1"/>
</dbReference>
<name>A0A423X852_9PEZI</name>
<dbReference type="OrthoDB" id="809632at2759"/>
<proteinExistence type="predicted"/>
<dbReference type="SUPFAM" id="SSF50129">
    <property type="entry name" value="GroES-like"/>
    <property type="match status" value="1"/>
</dbReference>
<reference evidence="5 6" key="1">
    <citation type="submission" date="2015-09" db="EMBL/GenBank/DDBJ databases">
        <title>Host preference determinants of Valsa canker pathogens revealed by comparative genomics.</title>
        <authorList>
            <person name="Yin Z."/>
            <person name="Huang L."/>
        </authorList>
    </citation>
    <scope>NUCLEOTIDE SEQUENCE [LARGE SCALE GENOMIC DNA]</scope>
    <source>
        <strain evidence="5 6">SXYLt</strain>
    </source>
</reference>
<dbReference type="InterPro" id="IPR013149">
    <property type="entry name" value="ADH-like_C"/>
</dbReference>
<dbReference type="SMART" id="SM00829">
    <property type="entry name" value="PKS_ER"/>
    <property type="match status" value="1"/>
</dbReference>
<evidence type="ECO:0000256" key="3">
    <source>
        <dbReference type="ARBA" id="ARBA00083301"/>
    </source>
</evidence>
<evidence type="ECO:0000259" key="4">
    <source>
        <dbReference type="SMART" id="SM00829"/>
    </source>
</evidence>